<comment type="cofactor">
    <cofactor evidence="1 6">
        <name>Zn(2+)</name>
        <dbReference type="ChEBI" id="CHEBI:29105"/>
    </cofactor>
</comment>
<comment type="similarity">
    <text evidence="6">Belongs to the zinc-containing alcohol dehydrogenase family.</text>
</comment>
<dbReference type="Gene3D" id="3.90.180.10">
    <property type="entry name" value="Medium-chain alcohol dehydrogenases, catalytic domain"/>
    <property type="match status" value="1"/>
</dbReference>
<dbReference type="Pfam" id="PF00107">
    <property type="entry name" value="ADH_zinc_N"/>
    <property type="match status" value="1"/>
</dbReference>
<dbReference type="InterPro" id="IPR036291">
    <property type="entry name" value="NAD(P)-bd_dom_sf"/>
</dbReference>
<dbReference type="InterPro" id="IPR020843">
    <property type="entry name" value="ER"/>
</dbReference>
<evidence type="ECO:0000256" key="4">
    <source>
        <dbReference type="ARBA" id="ARBA00023002"/>
    </source>
</evidence>
<dbReference type="PROSITE" id="PS00059">
    <property type="entry name" value="ADH_ZINC"/>
    <property type="match status" value="1"/>
</dbReference>
<dbReference type="OrthoDB" id="9770544at2"/>
<sequence>MREVTAATIRQKGGPFQVERLFLDEPRPDEVLVRVVATGMCHTDMVARDQLYDVPLPIVLGHEGAGVIEEVGESVKKVRAGDHVVLTYMWCGHCKPCLRGDLTYCENFYPLNFGGAREDGSTATCEAGGGAIHDHFFGQSSFGTYALVHERNVVKVPHDAPLELLGPLGCGIQTGAGAVINALKVTPGSSFATFGGGAVGLSAVMAARVAGATTIIVSDVVPSRLELAKELGATHVVNSRQTDPVAAVREITDGGADFTLESSGRPEVLRQAIDALSIGGTCGIVGAPALGIEASFDVNDVMTAGKRIIGIIEGESKPDLFIPALVELYTQGRFPFDKLVRFYTLEQINQAAEDSEKGVTIKPIIRLAASQA</sequence>
<dbReference type="Gene3D" id="3.40.50.720">
    <property type="entry name" value="NAD(P)-binding Rossmann-like Domain"/>
    <property type="match status" value="1"/>
</dbReference>
<dbReference type="InterPro" id="IPR002328">
    <property type="entry name" value="ADH_Zn_CS"/>
</dbReference>
<dbReference type="RefSeq" id="WP_074795284.1">
    <property type="nucleotide sequence ID" value="NZ_FOVJ01000001.1"/>
</dbReference>
<dbReference type="PANTHER" id="PTHR43880:SF12">
    <property type="entry name" value="ALCOHOL DEHYDROGENASE CLASS-3"/>
    <property type="match status" value="1"/>
</dbReference>
<dbReference type="EMBL" id="FOVJ01000001">
    <property type="protein sequence ID" value="SFN46438.1"/>
    <property type="molecule type" value="Genomic_DNA"/>
</dbReference>
<dbReference type="STRING" id="1266925.GCA_000619905_00101"/>
<gene>
    <name evidence="8" type="ORF">SAMN05216386_1083</name>
</gene>
<dbReference type="GO" id="GO:0005829">
    <property type="term" value="C:cytosol"/>
    <property type="evidence" value="ECO:0007669"/>
    <property type="project" value="TreeGrafter"/>
</dbReference>
<evidence type="ECO:0000256" key="5">
    <source>
        <dbReference type="ARBA" id="ARBA00023027"/>
    </source>
</evidence>
<dbReference type="SUPFAM" id="SSF51735">
    <property type="entry name" value="NAD(P)-binding Rossmann-fold domains"/>
    <property type="match status" value="1"/>
</dbReference>
<keyword evidence="3 6" id="KW-0862">Zinc</keyword>
<dbReference type="PANTHER" id="PTHR43880">
    <property type="entry name" value="ALCOHOL DEHYDROGENASE"/>
    <property type="match status" value="1"/>
</dbReference>
<keyword evidence="5" id="KW-0520">NAD</keyword>
<dbReference type="InterPro" id="IPR013154">
    <property type="entry name" value="ADH-like_N"/>
</dbReference>
<reference evidence="9" key="1">
    <citation type="submission" date="2016-10" db="EMBL/GenBank/DDBJ databases">
        <authorList>
            <person name="Varghese N."/>
        </authorList>
    </citation>
    <scope>NUCLEOTIDE SEQUENCE [LARGE SCALE GENOMIC DNA]</scope>
    <source>
        <strain evidence="9">Nsp8</strain>
    </source>
</reference>
<evidence type="ECO:0000313" key="8">
    <source>
        <dbReference type="EMBL" id="SFN46438.1"/>
    </source>
</evidence>
<dbReference type="CDD" id="cd08278">
    <property type="entry name" value="benzyl_alcohol_DH"/>
    <property type="match status" value="1"/>
</dbReference>
<keyword evidence="9" id="KW-1185">Reference proteome</keyword>
<dbReference type="GO" id="GO:0046294">
    <property type="term" value="P:formaldehyde catabolic process"/>
    <property type="evidence" value="ECO:0007669"/>
    <property type="project" value="TreeGrafter"/>
</dbReference>
<evidence type="ECO:0000259" key="7">
    <source>
        <dbReference type="SMART" id="SM00829"/>
    </source>
</evidence>
<dbReference type="Proteomes" id="UP000183107">
    <property type="component" value="Unassembled WGS sequence"/>
</dbReference>
<dbReference type="SUPFAM" id="SSF50129">
    <property type="entry name" value="GroES-like"/>
    <property type="match status" value="1"/>
</dbReference>
<name>A0A1I4Z8B9_9PROT</name>
<dbReference type="FunFam" id="3.40.50.720:FF:000003">
    <property type="entry name" value="S-(hydroxymethyl)glutathione dehydrogenase"/>
    <property type="match status" value="1"/>
</dbReference>
<keyword evidence="4" id="KW-0560">Oxidoreductase</keyword>
<dbReference type="InterPro" id="IPR011032">
    <property type="entry name" value="GroES-like_sf"/>
</dbReference>
<accession>A0A1I4Z8B9</accession>
<dbReference type="GO" id="GO:0008270">
    <property type="term" value="F:zinc ion binding"/>
    <property type="evidence" value="ECO:0007669"/>
    <property type="project" value="InterPro"/>
</dbReference>
<protein>
    <submittedName>
        <fullName evidence="8">Aryl-alcohol dehydrogenase</fullName>
    </submittedName>
</protein>
<organism evidence="8 9">
    <name type="scientific">Nitrosospira briensis</name>
    <dbReference type="NCBI Taxonomy" id="35799"/>
    <lineage>
        <taxon>Bacteria</taxon>
        <taxon>Pseudomonadati</taxon>
        <taxon>Pseudomonadota</taxon>
        <taxon>Betaproteobacteria</taxon>
        <taxon>Nitrosomonadales</taxon>
        <taxon>Nitrosomonadaceae</taxon>
        <taxon>Nitrosospira</taxon>
    </lineage>
</organism>
<evidence type="ECO:0000256" key="6">
    <source>
        <dbReference type="RuleBase" id="RU361277"/>
    </source>
</evidence>
<evidence type="ECO:0000313" key="9">
    <source>
        <dbReference type="Proteomes" id="UP000183107"/>
    </source>
</evidence>
<dbReference type="InterPro" id="IPR013149">
    <property type="entry name" value="ADH-like_C"/>
</dbReference>
<evidence type="ECO:0000256" key="3">
    <source>
        <dbReference type="ARBA" id="ARBA00022833"/>
    </source>
</evidence>
<proteinExistence type="inferred from homology"/>
<dbReference type="Pfam" id="PF08240">
    <property type="entry name" value="ADH_N"/>
    <property type="match status" value="1"/>
</dbReference>
<dbReference type="GO" id="GO:0051903">
    <property type="term" value="F:S-(hydroxymethyl)glutathione dehydrogenase [NAD(P)+] activity"/>
    <property type="evidence" value="ECO:0007669"/>
    <property type="project" value="TreeGrafter"/>
</dbReference>
<keyword evidence="2 6" id="KW-0479">Metal-binding</keyword>
<feature type="domain" description="Enoyl reductase (ER)" evidence="7">
    <location>
        <begin position="13"/>
        <end position="365"/>
    </location>
</feature>
<evidence type="ECO:0000256" key="1">
    <source>
        <dbReference type="ARBA" id="ARBA00001947"/>
    </source>
</evidence>
<dbReference type="AlphaFoldDB" id="A0A1I4Z8B9"/>
<evidence type="ECO:0000256" key="2">
    <source>
        <dbReference type="ARBA" id="ARBA00022723"/>
    </source>
</evidence>
<dbReference type="SMART" id="SM00829">
    <property type="entry name" value="PKS_ER"/>
    <property type="match status" value="1"/>
</dbReference>